<keyword evidence="2" id="KW-0004">4Fe-4S</keyword>
<evidence type="ECO:0000259" key="7">
    <source>
        <dbReference type="PROSITE" id="PS51918"/>
    </source>
</evidence>
<evidence type="ECO:0000256" key="6">
    <source>
        <dbReference type="ARBA" id="ARBA00023014"/>
    </source>
</evidence>
<dbReference type="InterPro" id="IPR058240">
    <property type="entry name" value="rSAM_sf"/>
</dbReference>
<protein>
    <submittedName>
        <fullName evidence="8">Glycyl-radical enzyme activating protein</fullName>
    </submittedName>
</protein>
<dbReference type="Pfam" id="PF04055">
    <property type="entry name" value="Radical_SAM"/>
    <property type="match status" value="1"/>
</dbReference>
<comment type="cofactor">
    <cofactor evidence="1">
        <name>[4Fe-4S] cluster</name>
        <dbReference type="ChEBI" id="CHEBI:49883"/>
    </cofactor>
</comment>
<sequence>MGIFQKGFNYSQDGQGNRLVYHLQGCNMKCPWCSNPEGMSPSGTLFVQPDWLVDSVCPHGAVSGKKLNRSKCEGCDQRECLSVHRNKGIYLSCVQRDTEQMVEEILSASPMFYDGGGVTFTGGEPTLQAKGLTEILAEVKEKGIHTAIETNGSYPGLPEMFPLIDQLIMDCKQTDPDKHKAATGISNGRILENLTLAAGKHPRVHIRVPMIGGVNDSEEDVQNFIGFFRKLAGPNVTFEILTYHEYGKNKWEQCGLRYQMWDAHIGDRRAEEARQAFREAGLNYQAT</sequence>
<dbReference type="PIRSF" id="PIRSF000371">
    <property type="entry name" value="PFL_act_enz"/>
    <property type="match status" value="1"/>
</dbReference>
<evidence type="ECO:0000313" key="8">
    <source>
        <dbReference type="EMBL" id="MBU9739726.1"/>
    </source>
</evidence>
<dbReference type="EMBL" id="JAHQCW010000082">
    <property type="protein sequence ID" value="MBU9739726.1"/>
    <property type="molecule type" value="Genomic_DNA"/>
</dbReference>
<dbReference type="NCBIfam" id="TIGR02494">
    <property type="entry name" value="PFLE_PFLC"/>
    <property type="match status" value="1"/>
</dbReference>
<dbReference type="InterPro" id="IPR007197">
    <property type="entry name" value="rSAM"/>
</dbReference>
<dbReference type="AlphaFoldDB" id="A0A949NGJ2"/>
<proteinExistence type="predicted"/>
<keyword evidence="4" id="KW-0479">Metal-binding</keyword>
<dbReference type="PROSITE" id="PS51918">
    <property type="entry name" value="RADICAL_SAM"/>
    <property type="match status" value="1"/>
</dbReference>
<evidence type="ECO:0000256" key="3">
    <source>
        <dbReference type="ARBA" id="ARBA00022691"/>
    </source>
</evidence>
<dbReference type="PANTHER" id="PTHR30352:SF4">
    <property type="entry name" value="PYRUVATE FORMATE-LYASE 2-ACTIVATING ENZYME"/>
    <property type="match status" value="1"/>
</dbReference>
<dbReference type="PANTHER" id="PTHR30352">
    <property type="entry name" value="PYRUVATE FORMATE-LYASE-ACTIVATING ENZYME"/>
    <property type="match status" value="1"/>
</dbReference>
<dbReference type="InterPro" id="IPR034457">
    <property type="entry name" value="Organic_radical-activating"/>
</dbReference>
<organism evidence="8 9">
    <name type="scientific">Diplocloster agilis</name>
    <dbReference type="NCBI Taxonomy" id="2850323"/>
    <lineage>
        <taxon>Bacteria</taxon>
        <taxon>Bacillati</taxon>
        <taxon>Bacillota</taxon>
        <taxon>Clostridia</taxon>
        <taxon>Lachnospirales</taxon>
        <taxon>Lachnospiraceae</taxon>
        <taxon>Diplocloster</taxon>
    </lineage>
</organism>
<dbReference type="SFLD" id="SFLDG01066">
    <property type="entry name" value="organic_radical-activating_enz"/>
    <property type="match status" value="1"/>
</dbReference>
<dbReference type="SFLD" id="SFLDS00029">
    <property type="entry name" value="Radical_SAM"/>
    <property type="match status" value="1"/>
</dbReference>
<evidence type="ECO:0000256" key="1">
    <source>
        <dbReference type="ARBA" id="ARBA00001966"/>
    </source>
</evidence>
<dbReference type="Gene3D" id="3.20.20.70">
    <property type="entry name" value="Aldolase class I"/>
    <property type="match status" value="1"/>
</dbReference>
<dbReference type="GO" id="GO:0046872">
    <property type="term" value="F:metal ion binding"/>
    <property type="evidence" value="ECO:0007669"/>
    <property type="project" value="UniProtKB-KW"/>
</dbReference>
<dbReference type="InterPro" id="IPR013785">
    <property type="entry name" value="Aldolase_TIM"/>
</dbReference>
<dbReference type="InterPro" id="IPR040074">
    <property type="entry name" value="BssD/PflA/YjjW"/>
</dbReference>
<dbReference type="InterPro" id="IPR012839">
    <property type="entry name" value="Organic_radical_activase"/>
</dbReference>
<name>A0A949NGJ2_9FIRM</name>
<dbReference type="CDD" id="cd01335">
    <property type="entry name" value="Radical_SAM"/>
    <property type="match status" value="1"/>
</dbReference>
<keyword evidence="9" id="KW-1185">Reference proteome</keyword>
<evidence type="ECO:0000256" key="4">
    <source>
        <dbReference type="ARBA" id="ARBA00022723"/>
    </source>
</evidence>
<dbReference type="SFLD" id="SFLDG01118">
    <property type="entry name" value="activating_enzymes__group_2"/>
    <property type="match status" value="1"/>
</dbReference>
<feature type="domain" description="Radical SAM core" evidence="7">
    <location>
        <begin position="12"/>
        <end position="283"/>
    </location>
</feature>
<keyword evidence="5" id="KW-0408">Iron</keyword>
<dbReference type="GO" id="GO:0051539">
    <property type="term" value="F:4 iron, 4 sulfur cluster binding"/>
    <property type="evidence" value="ECO:0007669"/>
    <property type="project" value="UniProtKB-KW"/>
</dbReference>
<dbReference type="SUPFAM" id="SSF102114">
    <property type="entry name" value="Radical SAM enzymes"/>
    <property type="match status" value="1"/>
</dbReference>
<comment type="caution">
    <text evidence="8">The sequence shown here is derived from an EMBL/GenBank/DDBJ whole genome shotgun (WGS) entry which is preliminary data.</text>
</comment>
<dbReference type="GO" id="GO:0016491">
    <property type="term" value="F:oxidoreductase activity"/>
    <property type="evidence" value="ECO:0007669"/>
    <property type="project" value="InterPro"/>
</dbReference>
<gene>
    <name evidence="8" type="ORF">KTH89_24650</name>
</gene>
<reference evidence="8" key="1">
    <citation type="submission" date="2021-06" db="EMBL/GenBank/DDBJ databases">
        <title>Description of novel taxa of the family Lachnospiraceae.</title>
        <authorList>
            <person name="Chaplin A.V."/>
            <person name="Sokolova S.R."/>
            <person name="Pikina A.P."/>
            <person name="Korzhanova M."/>
            <person name="Belova V."/>
            <person name="Korostin D."/>
            <person name="Efimov B.A."/>
        </authorList>
    </citation>
    <scope>NUCLEOTIDE SEQUENCE</scope>
    <source>
        <strain evidence="8">ASD5720</strain>
    </source>
</reference>
<evidence type="ECO:0000256" key="2">
    <source>
        <dbReference type="ARBA" id="ARBA00022485"/>
    </source>
</evidence>
<keyword evidence="6" id="KW-0411">Iron-sulfur</keyword>
<dbReference type="Proteomes" id="UP000712157">
    <property type="component" value="Unassembled WGS sequence"/>
</dbReference>
<evidence type="ECO:0000313" key="9">
    <source>
        <dbReference type="Proteomes" id="UP000712157"/>
    </source>
</evidence>
<keyword evidence="3" id="KW-0949">S-adenosyl-L-methionine</keyword>
<accession>A0A949NGJ2</accession>
<evidence type="ECO:0000256" key="5">
    <source>
        <dbReference type="ARBA" id="ARBA00023004"/>
    </source>
</evidence>